<name>C1CWG5_DEIDV</name>
<gene>
    <name evidence="1" type="ordered locus">Deide_15670</name>
</gene>
<dbReference type="KEGG" id="ddr:Deide_15670"/>
<dbReference type="RefSeq" id="WP_012693655.1">
    <property type="nucleotide sequence ID" value="NC_012526.1"/>
</dbReference>
<dbReference type="Proteomes" id="UP000002208">
    <property type="component" value="Chromosome"/>
</dbReference>
<organism evidence="1 2">
    <name type="scientific">Deinococcus deserti (strain DSM 17065 / CIP 109153 / LMG 22923 / VCD115)</name>
    <dbReference type="NCBI Taxonomy" id="546414"/>
    <lineage>
        <taxon>Bacteria</taxon>
        <taxon>Thermotogati</taxon>
        <taxon>Deinococcota</taxon>
        <taxon>Deinococci</taxon>
        <taxon>Deinococcales</taxon>
        <taxon>Deinococcaceae</taxon>
        <taxon>Deinococcus</taxon>
    </lineage>
</organism>
<reference evidence="1 2" key="1">
    <citation type="journal article" date="2009" name="PLoS Genet.">
        <title>Alliance of proteomics and genomics to unravel the specificities of Sahara bacterium Deinococcus deserti.</title>
        <authorList>
            <person name="de Groot A."/>
            <person name="Dulermo R."/>
            <person name="Ortet P."/>
            <person name="Blanchard L."/>
            <person name="Guerin P."/>
            <person name="Fernandez B."/>
            <person name="Vacherie B."/>
            <person name="Dossat C."/>
            <person name="Jolivet E."/>
            <person name="Siguier P."/>
            <person name="Chandler M."/>
            <person name="Barakat M."/>
            <person name="Dedieu A."/>
            <person name="Barbe V."/>
            <person name="Heulin T."/>
            <person name="Sommer S."/>
            <person name="Achouak W."/>
            <person name="Armengaud J."/>
        </authorList>
    </citation>
    <scope>NUCLEOTIDE SEQUENCE [LARGE SCALE GENOMIC DNA]</scope>
    <source>
        <strain evidence="2">DSM 17065 / CIP 109153 / LMG 22923 / VCD115</strain>
    </source>
</reference>
<dbReference type="PaxDb" id="546414-Deide_15670"/>
<protein>
    <submittedName>
        <fullName evidence="1">Uncharacterized protein</fullName>
    </submittedName>
</protein>
<keyword evidence="2" id="KW-1185">Reference proteome</keyword>
<sequence length="60" mass="6717">MLRRHSTQTWGRYSLEGLPNDTFILTSFLRRGGVTGHDVLPDEDDQEWGGEIISIEGGIS</sequence>
<proteinExistence type="predicted"/>
<dbReference type="HOGENOM" id="CLU_2933730_0_0_0"/>
<evidence type="ECO:0000313" key="1">
    <source>
        <dbReference type="EMBL" id="ACO46532.1"/>
    </source>
</evidence>
<accession>C1CWG5</accession>
<evidence type="ECO:0000313" key="2">
    <source>
        <dbReference type="Proteomes" id="UP000002208"/>
    </source>
</evidence>
<dbReference type="EMBL" id="CP001114">
    <property type="protein sequence ID" value="ACO46532.1"/>
    <property type="molecule type" value="Genomic_DNA"/>
</dbReference>
<dbReference type="AlphaFoldDB" id="C1CWG5"/>